<dbReference type="PANTHER" id="PTHR46018">
    <property type="entry name" value="ZINC PHOSPHODIESTERASE ELAC PROTEIN 1"/>
    <property type="match status" value="1"/>
</dbReference>
<organism evidence="3 4">
    <name type="scientific">Phanerochaete sordida</name>
    <dbReference type="NCBI Taxonomy" id="48140"/>
    <lineage>
        <taxon>Eukaryota</taxon>
        <taxon>Fungi</taxon>
        <taxon>Dikarya</taxon>
        <taxon>Basidiomycota</taxon>
        <taxon>Agaricomycotina</taxon>
        <taxon>Agaricomycetes</taxon>
        <taxon>Polyporales</taxon>
        <taxon>Phanerochaetaceae</taxon>
        <taxon>Phanerochaete</taxon>
    </lineage>
</organism>
<reference evidence="3 4" key="1">
    <citation type="submission" date="2021-08" db="EMBL/GenBank/DDBJ databases">
        <title>Draft Genome Sequence of Phanerochaete sordida strain YK-624.</title>
        <authorList>
            <person name="Mori T."/>
            <person name="Dohra H."/>
            <person name="Suzuki T."/>
            <person name="Kawagishi H."/>
            <person name="Hirai H."/>
        </authorList>
    </citation>
    <scope>NUCLEOTIDE SEQUENCE [LARGE SCALE GENOMIC DNA]</scope>
    <source>
        <strain evidence="3 4">YK-624</strain>
    </source>
</reference>
<dbReference type="GO" id="GO:0005634">
    <property type="term" value="C:nucleus"/>
    <property type="evidence" value="ECO:0007669"/>
    <property type="project" value="TreeGrafter"/>
</dbReference>
<feature type="compositionally biased region" description="Basic and acidic residues" evidence="1">
    <location>
        <begin position="439"/>
        <end position="480"/>
    </location>
</feature>
<dbReference type="EMBL" id="BPQB01000017">
    <property type="protein sequence ID" value="GJE90621.1"/>
    <property type="molecule type" value="Genomic_DNA"/>
</dbReference>
<dbReference type="Gene3D" id="3.60.15.10">
    <property type="entry name" value="Ribonuclease Z/Hydroxyacylglutathione hydrolase-like"/>
    <property type="match status" value="1"/>
</dbReference>
<dbReference type="AlphaFoldDB" id="A0A9P3G988"/>
<feature type="domain" description="Metallo-beta-lactamase" evidence="2">
    <location>
        <begin position="32"/>
        <end position="98"/>
    </location>
</feature>
<dbReference type="InterPro" id="IPR001279">
    <property type="entry name" value="Metallo-B-lactamas"/>
</dbReference>
<dbReference type="GO" id="GO:0042781">
    <property type="term" value="F:3'-tRNA processing endoribonuclease activity"/>
    <property type="evidence" value="ECO:0007669"/>
    <property type="project" value="TreeGrafter"/>
</dbReference>
<evidence type="ECO:0000313" key="3">
    <source>
        <dbReference type="EMBL" id="GJE90621.1"/>
    </source>
</evidence>
<accession>A0A9P3G988</accession>
<dbReference type="InterPro" id="IPR036866">
    <property type="entry name" value="RibonucZ/Hydroxyglut_hydro"/>
</dbReference>
<dbReference type="Pfam" id="PF00753">
    <property type="entry name" value="Lactamase_B"/>
    <property type="match status" value="1"/>
</dbReference>
<dbReference type="PANTHER" id="PTHR46018:SF2">
    <property type="entry name" value="ZINC PHOSPHODIESTERASE ELAC PROTEIN 1"/>
    <property type="match status" value="1"/>
</dbReference>
<dbReference type="Proteomes" id="UP000703269">
    <property type="component" value="Unassembled WGS sequence"/>
</dbReference>
<comment type="caution">
    <text evidence="3">The sequence shown here is derived from an EMBL/GenBank/DDBJ whole genome shotgun (WGS) entry which is preliminary data.</text>
</comment>
<evidence type="ECO:0000259" key="2">
    <source>
        <dbReference type="Pfam" id="PF00753"/>
    </source>
</evidence>
<protein>
    <submittedName>
        <fullName evidence="3">Ribonuclease Z</fullName>
    </submittedName>
</protein>
<keyword evidence="4" id="KW-1185">Reference proteome</keyword>
<feature type="region of interest" description="Disordered" evidence="1">
    <location>
        <begin position="395"/>
        <end position="480"/>
    </location>
</feature>
<name>A0A9P3G988_9APHY</name>
<sequence>MAQGAFFPPAYPRNNMVVTFLGTTSGGGPTDTRNCSSLVVDAVGNGQLWMVDCAEGTVRQFATQPYHDARRVRISDIKKVFITHMHADHTMGLITLLRNALGIHKGDPHEAPREERPVRAPKIEIYGPRGMRQFVRTIFSLTHTRSADQYCVHELLMPGETASASGNDIEELHPSEEPGTNIPCDADGYWREVTSHKLHGGSNHVVVDAGPIVHRDPCIGYIFREDLNLYPTLEDSEAPYKITPRMIVALGDTSDPSALAPLVAEAKGAAVSLLVHEATDAWMPPHVDRDQRTGRNRTERSVMERAVEKGHSTPAMAGHFARQIGAERLALNHIGARFPAPPHAAHTPRDKFRRDCMAELEAQATRAWAPANGARAMAVQDYDRIVVPPNAIVSTSAQDEGDDMYEDAEHGQSGSTRHGLPPKPGVPGGHGRYRGHGGHHGDSRKRENSGGQAGRREGGDSKGRHWDQKKQRRHDDGAGY</sequence>
<dbReference type="SUPFAM" id="SSF56281">
    <property type="entry name" value="Metallo-hydrolase/oxidoreductase"/>
    <property type="match status" value="1"/>
</dbReference>
<evidence type="ECO:0000256" key="1">
    <source>
        <dbReference type="SAM" id="MobiDB-lite"/>
    </source>
</evidence>
<proteinExistence type="predicted"/>
<gene>
    <name evidence="3" type="ORF">PsYK624_067650</name>
</gene>
<dbReference type="OrthoDB" id="527344at2759"/>
<evidence type="ECO:0000313" key="4">
    <source>
        <dbReference type="Proteomes" id="UP000703269"/>
    </source>
</evidence>